<evidence type="ECO:0000256" key="1">
    <source>
        <dbReference type="ARBA" id="ARBA00002486"/>
    </source>
</evidence>
<dbReference type="RefSeq" id="WP_049681285.1">
    <property type="nucleotide sequence ID" value="NZ_LFZW01000001.1"/>
</dbReference>
<protein>
    <submittedName>
        <fullName evidence="4">ROK family transcriptional regulator</fullName>
    </submittedName>
</protein>
<dbReference type="InterPro" id="IPR036388">
    <property type="entry name" value="WH-like_DNA-bd_sf"/>
</dbReference>
<dbReference type="OrthoDB" id="6501901at2"/>
<evidence type="ECO:0000313" key="5">
    <source>
        <dbReference type="Proteomes" id="UP000037146"/>
    </source>
</evidence>
<dbReference type="STRING" id="1679170.AC625_10690"/>
<dbReference type="Gene3D" id="1.10.10.10">
    <property type="entry name" value="Winged helix-like DNA-binding domain superfamily/Winged helix DNA-binding domain"/>
    <property type="match status" value="1"/>
</dbReference>
<dbReference type="PANTHER" id="PTHR18964">
    <property type="entry name" value="ROK (REPRESSOR, ORF, KINASE) FAMILY"/>
    <property type="match status" value="1"/>
</dbReference>
<evidence type="ECO:0000256" key="2">
    <source>
        <dbReference type="ARBA" id="ARBA00006479"/>
    </source>
</evidence>
<dbReference type="GO" id="GO:0042732">
    <property type="term" value="P:D-xylose metabolic process"/>
    <property type="evidence" value="ECO:0007669"/>
    <property type="project" value="UniProtKB-KW"/>
</dbReference>
<dbReference type="InterPro" id="IPR000600">
    <property type="entry name" value="ROK"/>
</dbReference>
<dbReference type="SUPFAM" id="SSF53067">
    <property type="entry name" value="Actin-like ATPase domain"/>
    <property type="match status" value="1"/>
</dbReference>
<keyword evidence="3" id="KW-0119">Carbohydrate metabolism</keyword>
<keyword evidence="5" id="KW-1185">Reference proteome</keyword>
<gene>
    <name evidence="4" type="ORF">AC625_10690</name>
</gene>
<evidence type="ECO:0000256" key="3">
    <source>
        <dbReference type="ARBA" id="ARBA00022629"/>
    </source>
</evidence>
<dbReference type="PANTHER" id="PTHR18964:SF149">
    <property type="entry name" value="BIFUNCTIONAL UDP-N-ACETYLGLUCOSAMINE 2-EPIMERASE_N-ACETYLMANNOSAMINE KINASE"/>
    <property type="match status" value="1"/>
</dbReference>
<proteinExistence type="inferred from homology"/>
<dbReference type="InterPro" id="IPR036390">
    <property type="entry name" value="WH_DNA-bd_sf"/>
</dbReference>
<comment type="similarity">
    <text evidence="2">Belongs to the ROK (NagC/XylR) family.</text>
</comment>
<dbReference type="CDD" id="cd23763">
    <property type="entry name" value="ASKHA_ATPase_ROK"/>
    <property type="match status" value="1"/>
</dbReference>
<reference evidence="5" key="1">
    <citation type="submission" date="2015-07" db="EMBL/GenBank/DDBJ databases">
        <title>Genome sequencing project for genomic taxonomy and phylogenomics of Bacillus-like bacteria.</title>
        <authorList>
            <person name="Liu B."/>
            <person name="Wang J."/>
            <person name="Zhu Y."/>
            <person name="Liu G."/>
            <person name="Chen Q."/>
            <person name="Chen Z."/>
            <person name="Lan J."/>
            <person name="Che J."/>
            <person name="Ge C."/>
            <person name="Shi H."/>
            <person name="Pan Z."/>
            <person name="Liu X."/>
        </authorList>
    </citation>
    <scope>NUCLEOTIDE SEQUENCE [LARGE SCALE GENOMIC DNA]</scope>
    <source>
        <strain evidence="5">FJAT-27997</strain>
    </source>
</reference>
<dbReference type="Gene3D" id="3.30.420.40">
    <property type="match status" value="2"/>
</dbReference>
<comment type="caution">
    <text evidence="4">The sequence shown here is derived from an EMBL/GenBank/DDBJ whole genome shotgun (WGS) entry which is preliminary data.</text>
</comment>
<dbReference type="InterPro" id="IPR043129">
    <property type="entry name" value="ATPase_NBD"/>
</dbReference>
<name>A0A0K9GTH8_9BACI</name>
<dbReference type="Pfam" id="PF00480">
    <property type="entry name" value="ROK"/>
    <property type="match status" value="1"/>
</dbReference>
<keyword evidence="3" id="KW-0859">Xylose metabolism</keyword>
<dbReference type="AlphaFoldDB" id="A0A0K9GTH8"/>
<comment type="function">
    <text evidence="1">Transcriptional repressor of xylose-utilizing enzymes.</text>
</comment>
<accession>A0A0K9GTH8</accession>
<dbReference type="Proteomes" id="UP000037146">
    <property type="component" value="Unassembled WGS sequence"/>
</dbReference>
<dbReference type="PATRIC" id="fig|1679170.3.peg.2389"/>
<dbReference type="EMBL" id="LFZW01000001">
    <property type="protein sequence ID" value="KMY49933.1"/>
    <property type="molecule type" value="Genomic_DNA"/>
</dbReference>
<organism evidence="4 5">
    <name type="scientific">Peribacillus loiseleuriae</name>
    <dbReference type="NCBI Taxonomy" id="1679170"/>
    <lineage>
        <taxon>Bacteria</taxon>
        <taxon>Bacillati</taxon>
        <taxon>Bacillota</taxon>
        <taxon>Bacilli</taxon>
        <taxon>Bacillales</taxon>
        <taxon>Bacillaceae</taxon>
        <taxon>Peribacillus</taxon>
    </lineage>
</organism>
<sequence>MDKRFATPKSMKKVILRVIRTTLLQFGSATKVELSKRLGISFPTVSKVVAQMERDGEVYVVGLDDSSGGRRAKRYAFNPEHMLGLAVFLEENETVYAVFNCVGEVKEQGTRPSVFQDGLHLLIELVQDILLEFPKISSMAIGVPGAVDNGRIFHIPNYKSFHDFELKTYFENLFSIPIVVENDMNAAVLGFQKRSGREDKQSLVYLYSGKNGPGAGILINGDVVRGSTFFTGEISFMPLYDNQNFHQAMYQGRKNTKTRTIGEKHEIHAISRLMASLVAIINPHTVIFSKEEMDQIALNRIAIESTKYVPKEHLPELIVSDWKRDYLHGLQRLALDRMVTGIRLVDVLE</sequence>
<dbReference type="SUPFAM" id="SSF46785">
    <property type="entry name" value="Winged helix' DNA-binding domain"/>
    <property type="match status" value="1"/>
</dbReference>
<evidence type="ECO:0000313" key="4">
    <source>
        <dbReference type="EMBL" id="KMY49933.1"/>
    </source>
</evidence>